<keyword evidence="1" id="KW-0245">EGF-like domain</keyword>
<dbReference type="PROSITE" id="PS00022">
    <property type="entry name" value="EGF_1"/>
    <property type="match status" value="1"/>
</dbReference>
<evidence type="ECO:0000259" key="2">
    <source>
        <dbReference type="PROSITE" id="PS50026"/>
    </source>
</evidence>
<dbReference type="EMBL" id="BGZK01000314">
    <property type="protein sequence ID" value="GBP36078.1"/>
    <property type="molecule type" value="Genomic_DNA"/>
</dbReference>
<dbReference type="SUPFAM" id="SSF57196">
    <property type="entry name" value="EGF/Laminin"/>
    <property type="match status" value="1"/>
</dbReference>
<dbReference type="AlphaFoldDB" id="A0A4C1VAE9"/>
<dbReference type="Proteomes" id="UP000299102">
    <property type="component" value="Unassembled WGS sequence"/>
</dbReference>
<dbReference type="PROSITE" id="PS50026">
    <property type="entry name" value="EGF_3"/>
    <property type="match status" value="1"/>
</dbReference>
<comment type="caution">
    <text evidence="3">The sequence shown here is derived from an EMBL/GenBank/DDBJ whole genome shotgun (WGS) entry which is preliminary data.</text>
</comment>
<dbReference type="Pfam" id="PF23106">
    <property type="entry name" value="EGF_Teneurin"/>
    <property type="match status" value="1"/>
</dbReference>
<comment type="caution">
    <text evidence="1">Lacks conserved residue(s) required for the propagation of feature annotation.</text>
</comment>
<evidence type="ECO:0000256" key="1">
    <source>
        <dbReference type="PROSITE-ProRule" id="PRU00076"/>
    </source>
</evidence>
<feature type="domain" description="EGF-like" evidence="2">
    <location>
        <begin position="71"/>
        <end position="106"/>
    </location>
</feature>
<evidence type="ECO:0000313" key="3">
    <source>
        <dbReference type="EMBL" id="GBP36078.1"/>
    </source>
</evidence>
<dbReference type="PROSITE" id="PS01186">
    <property type="entry name" value="EGF_2"/>
    <property type="match status" value="1"/>
</dbReference>
<gene>
    <name evidence="3" type="ORF">EVAR_93769_1</name>
</gene>
<protein>
    <recommendedName>
        <fullName evidence="2">EGF-like domain-containing protein</fullName>
    </recommendedName>
</protein>
<proteinExistence type="predicted"/>
<keyword evidence="1" id="KW-1015">Disulfide bond</keyword>
<name>A0A4C1VAE9_EUMVA</name>
<dbReference type="InterPro" id="IPR000742">
    <property type="entry name" value="EGF"/>
</dbReference>
<evidence type="ECO:0000313" key="4">
    <source>
        <dbReference type="Proteomes" id="UP000299102"/>
    </source>
</evidence>
<feature type="disulfide bond" evidence="1">
    <location>
        <begin position="74"/>
        <end position="84"/>
    </location>
</feature>
<dbReference type="SMART" id="SM00181">
    <property type="entry name" value="EGF"/>
    <property type="match status" value="1"/>
</dbReference>
<organism evidence="3 4">
    <name type="scientific">Eumeta variegata</name>
    <name type="common">Bagworm moth</name>
    <name type="synonym">Eumeta japonica</name>
    <dbReference type="NCBI Taxonomy" id="151549"/>
    <lineage>
        <taxon>Eukaryota</taxon>
        <taxon>Metazoa</taxon>
        <taxon>Ecdysozoa</taxon>
        <taxon>Arthropoda</taxon>
        <taxon>Hexapoda</taxon>
        <taxon>Insecta</taxon>
        <taxon>Pterygota</taxon>
        <taxon>Neoptera</taxon>
        <taxon>Endopterygota</taxon>
        <taxon>Lepidoptera</taxon>
        <taxon>Glossata</taxon>
        <taxon>Ditrysia</taxon>
        <taxon>Tineoidea</taxon>
        <taxon>Psychidae</taxon>
        <taxon>Oiketicinae</taxon>
        <taxon>Eumeta</taxon>
    </lineage>
</organism>
<reference evidence="3 4" key="1">
    <citation type="journal article" date="2019" name="Commun. Biol.">
        <title>The bagworm genome reveals a unique fibroin gene that provides high tensile strength.</title>
        <authorList>
            <person name="Kono N."/>
            <person name="Nakamura H."/>
            <person name="Ohtoshi R."/>
            <person name="Tomita M."/>
            <person name="Numata K."/>
            <person name="Arakawa K."/>
        </authorList>
    </citation>
    <scope>NUCLEOTIDE SEQUENCE [LARGE SCALE GENOMIC DNA]</scope>
</reference>
<accession>A0A4C1VAE9</accession>
<feature type="disulfide bond" evidence="1">
    <location>
        <begin position="96"/>
        <end position="105"/>
    </location>
</feature>
<dbReference type="OrthoDB" id="9990982at2759"/>
<sequence length="171" mass="18657">MKPESGYRTGVTKQGGYVSSALPLQRIGWMNRPVIALIRPARVGRERSLGNERIVCAGDRCERCNGAAGCMDQCRLRCQNRGTCSLTEKGEAKCACAAGWTGERCETAISGSTNGSDYSTFGCTKAMPSKEFKIELMFNLESLTIVKSHRRARICTCCPSRVTTIGYTPLL</sequence>
<dbReference type="Gene3D" id="2.10.25.10">
    <property type="entry name" value="Laminin"/>
    <property type="match status" value="1"/>
</dbReference>
<keyword evidence="4" id="KW-1185">Reference proteome</keyword>